<sequence>MNIHLDNTQSSTYIAPVPKKKSPLSKITNFFINFLNGSSLHKTFQRRDDYT</sequence>
<comment type="caution">
    <text evidence="1">The sequence shown here is derived from an EMBL/GenBank/DDBJ whole genome shotgun (WGS) entry which is preliminary data.</text>
</comment>
<name>A0A0C1EQ99_9BACT</name>
<reference evidence="1 2" key="1">
    <citation type="journal article" date="2014" name="Mol. Biol. Evol.">
        <title>Massive expansion of Ubiquitination-related gene families within the Chlamydiae.</title>
        <authorList>
            <person name="Domman D."/>
            <person name="Collingro A."/>
            <person name="Lagkouvardos I."/>
            <person name="Gehre L."/>
            <person name="Weinmaier T."/>
            <person name="Rattei T."/>
            <person name="Subtil A."/>
            <person name="Horn M."/>
        </authorList>
    </citation>
    <scope>NUCLEOTIDE SEQUENCE [LARGE SCALE GENOMIC DNA]</scope>
    <source>
        <strain evidence="1 2">OEW1</strain>
    </source>
</reference>
<dbReference type="Proteomes" id="UP000031307">
    <property type="component" value="Unassembled WGS sequence"/>
</dbReference>
<accession>A0A0C1EQ99</accession>
<dbReference type="AlphaFoldDB" id="A0A0C1EQ99"/>
<dbReference type="EMBL" id="JSAM01000022">
    <property type="protein sequence ID" value="KIA78394.1"/>
    <property type="molecule type" value="Genomic_DNA"/>
</dbReference>
<feature type="non-terminal residue" evidence="1">
    <location>
        <position position="51"/>
    </location>
</feature>
<evidence type="ECO:0000313" key="2">
    <source>
        <dbReference type="Proteomes" id="UP000031307"/>
    </source>
</evidence>
<protein>
    <submittedName>
        <fullName evidence="1">Uncharacterized protein</fullName>
    </submittedName>
</protein>
<organism evidence="1 2">
    <name type="scientific">Parachlamydia acanthamoebae</name>
    <dbReference type="NCBI Taxonomy" id="83552"/>
    <lineage>
        <taxon>Bacteria</taxon>
        <taxon>Pseudomonadati</taxon>
        <taxon>Chlamydiota</taxon>
        <taxon>Chlamydiia</taxon>
        <taxon>Parachlamydiales</taxon>
        <taxon>Parachlamydiaceae</taxon>
        <taxon>Parachlamydia</taxon>
    </lineage>
</organism>
<evidence type="ECO:0000313" key="1">
    <source>
        <dbReference type="EMBL" id="KIA78394.1"/>
    </source>
</evidence>
<proteinExistence type="predicted"/>
<gene>
    <name evidence="1" type="ORF">DB43_EB00010</name>
</gene>